<dbReference type="InterPro" id="IPR018244">
    <property type="entry name" value="Allrgn_V5/Tpx1_CS"/>
</dbReference>
<sequence length="218" mass="24270">MMIRIALCFFFLNEVNRYNIEACELKNSGLTTSDKAQLVDVHNRLRAKVANGQQTGQPSAADMKQMKWDDELAAKAQEWANTCQGGHDLYDGRKTSKYPVAGQNFYASYALGTGSANKINLYSPVQAWYGEVKDFDRNAVKSYKFDPKTGHYSQVVWANTEAIGCGYVLFPRGSWTEQHIICNYGPAGNFIGQPVYLEGTPASRCRSKSTQYLGLCSS</sequence>
<proteinExistence type="evidence at transcript level"/>
<dbReference type="AlphaFoldDB" id="A0A5B9CU81"/>
<dbReference type="Gene3D" id="3.40.33.10">
    <property type="entry name" value="CAP"/>
    <property type="match status" value="1"/>
</dbReference>
<dbReference type="InterPro" id="IPR001283">
    <property type="entry name" value="CRISP-related"/>
</dbReference>
<dbReference type="InterPro" id="IPR014044">
    <property type="entry name" value="CAP_dom"/>
</dbReference>
<dbReference type="PRINTS" id="PR00837">
    <property type="entry name" value="V5TPXLIKE"/>
</dbReference>
<dbReference type="InterPro" id="IPR035940">
    <property type="entry name" value="CAP_sf"/>
</dbReference>
<organism evidence="5">
    <name type="scientific">Scolopendra mojiangica</name>
    <name type="common">nomen nudum</name>
    <dbReference type="NCBI Taxonomy" id="2023220"/>
    <lineage>
        <taxon>Eukaryota</taxon>
        <taxon>Metazoa</taxon>
        <taxon>Ecdysozoa</taxon>
        <taxon>Arthropoda</taxon>
        <taxon>Myriapoda</taxon>
        <taxon>Chilopoda</taxon>
        <taxon>Pleurostigmophora</taxon>
        <taxon>Scolopendromorpha</taxon>
        <taxon>Scolopendridae</taxon>
        <taxon>Scolopendra</taxon>
    </lineage>
</organism>
<dbReference type="PROSITE" id="PS01010">
    <property type="entry name" value="CRISP_2"/>
    <property type="match status" value="1"/>
</dbReference>
<dbReference type="PRINTS" id="PR00838">
    <property type="entry name" value="V5ALLERGEN"/>
</dbReference>
<dbReference type="PANTHER" id="PTHR10334">
    <property type="entry name" value="CYSTEINE-RICH SECRETORY PROTEIN-RELATED"/>
    <property type="match status" value="1"/>
</dbReference>
<accession>A0A5B9CU81</accession>
<dbReference type="InterPro" id="IPR002413">
    <property type="entry name" value="V5_allergen-like"/>
</dbReference>
<dbReference type="CDD" id="cd05380">
    <property type="entry name" value="CAP_euk"/>
    <property type="match status" value="1"/>
</dbReference>
<evidence type="ECO:0000256" key="1">
    <source>
        <dbReference type="ARBA" id="ARBA00009169"/>
    </source>
</evidence>
<evidence type="ECO:0000259" key="4">
    <source>
        <dbReference type="SMART" id="SM00198"/>
    </source>
</evidence>
<name>A0A5B9CU81_9MYRI</name>
<evidence type="ECO:0000256" key="3">
    <source>
        <dbReference type="SAM" id="SignalP"/>
    </source>
</evidence>
<protein>
    <recommendedName>
        <fullName evidence="2">Cysteine-rich venom protein</fullName>
    </recommendedName>
</protein>
<dbReference type="Pfam" id="PF00188">
    <property type="entry name" value="CAP"/>
    <property type="match status" value="1"/>
</dbReference>
<dbReference type="SUPFAM" id="SSF55797">
    <property type="entry name" value="PR-1-like"/>
    <property type="match status" value="1"/>
</dbReference>
<dbReference type="GO" id="GO:0005576">
    <property type="term" value="C:extracellular region"/>
    <property type="evidence" value="ECO:0007669"/>
    <property type="project" value="InterPro"/>
</dbReference>
<comment type="similarity">
    <text evidence="1">Belongs to the CRISP family. Venom allergen 5-like subfamily.</text>
</comment>
<keyword evidence="3" id="KW-0732">Signal</keyword>
<evidence type="ECO:0000256" key="2">
    <source>
        <dbReference type="ARBA" id="ARBA00032745"/>
    </source>
</evidence>
<feature type="chain" id="PRO_5023057948" description="Cysteine-rich venom protein" evidence="3">
    <location>
        <begin position="18"/>
        <end position="218"/>
    </location>
</feature>
<dbReference type="EMBL" id="MK440607">
    <property type="protein sequence ID" value="QEE04224.1"/>
    <property type="molecule type" value="mRNA"/>
</dbReference>
<feature type="signal peptide" evidence="3">
    <location>
        <begin position="1"/>
        <end position="17"/>
    </location>
</feature>
<dbReference type="SMART" id="SM00198">
    <property type="entry name" value="SCP"/>
    <property type="match status" value="1"/>
</dbReference>
<dbReference type="PROSITE" id="PS01009">
    <property type="entry name" value="CRISP_1"/>
    <property type="match status" value="1"/>
</dbReference>
<feature type="domain" description="SCP" evidence="4">
    <location>
        <begin position="33"/>
        <end position="192"/>
    </location>
</feature>
<evidence type="ECO:0000313" key="5">
    <source>
        <dbReference type="EMBL" id="QEE04224.1"/>
    </source>
</evidence>
<reference evidence="5" key="1">
    <citation type="submission" date="2019-01" db="EMBL/GenBank/DDBJ databases">
        <authorList>
            <person name="Lan X.-Q."/>
            <person name="Zhao F."/>
        </authorList>
    </citation>
    <scope>NUCLEOTIDE SEQUENCE</scope>
</reference>